<dbReference type="InterPro" id="IPR002014">
    <property type="entry name" value="VHS_dom"/>
</dbReference>
<organism evidence="6 7">
    <name type="scientific">Fasciolopsis buskii</name>
    <dbReference type="NCBI Taxonomy" id="27845"/>
    <lineage>
        <taxon>Eukaryota</taxon>
        <taxon>Metazoa</taxon>
        <taxon>Spiralia</taxon>
        <taxon>Lophotrochozoa</taxon>
        <taxon>Platyhelminthes</taxon>
        <taxon>Trematoda</taxon>
        <taxon>Digenea</taxon>
        <taxon>Plagiorchiida</taxon>
        <taxon>Echinostomata</taxon>
        <taxon>Echinostomatoidea</taxon>
        <taxon>Fasciolidae</taxon>
        <taxon>Fasciolopsis</taxon>
    </lineage>
</organism>
<feature type="compositionally biased region" description="Acidic residues" evidence="3">
    <location>
        <begin position="539"/>
        <end position="549"/>
    </location>
</feature>
<evidence type="ECO:0000256" key="2">
    <source>
        <dbReference type="ARBA" id="ARBA00022927"/>
    </source>
</evidence>
<name>A0A8E0S3L9_9TREM</name>
<gene>
    <name evidence="6" type="ORF">FBUS_08039</name>
</gene>
<evidence type="ECO:0000256" key="1">
    <source>
        <dbReference type="ARBA" id="ARBA00022448"/>
    </source>
</evidence>
<dbReference type="CDD" id="cd14233">
    <property type="entry name" value="GAT_TOM1_like"/>
    <property type="match status" value="1"/>
</dbReference>
<dbReference type="SUPFAM" id="SSF48464">
    <property type="entry name" value="ENTH/VHS domain"/>
    <property type="match status" value="1"/>
</dbReference>
<proteinExistence type="predicted"/>
<sequence length="660" mass="73530">MQNLFNPHPFSTVVGILTERATDSGQTSEDWSLILEICDTINETDEGPKEAVRAIRKRITSSAGKDHLAIWYTLILLEACIKNCGRRFFSQIASKEFLHDFLKLLSPKNEPSQEMQTKVLSMIKAWVDCGWDVPGRRDLEKVYTSLRQRGIQFPSSTAPNDVFRYRKNSSEAINMKPSSVMVHNSKNHFQFRDTRKHLNASSPGPQMVPVQPRSAVDLRMDSSQPNSAQFCHTCHTYHPRTIHSSSAQPPSGVCHFHSGSAVVQNQPVYSHAQTLQRSRPIVGSLRTQTSTSLEPKFFSGSRPDVAHPRQTSTYERPHTITHHTRIPIERMEFDLDGTVRHLTSSQRIRLTQDLAVVETNVNVLNDMLAELRPDTVSHDDLNLLQELYQTCRAMHRRVVEFLSQVSDEEATPSLLQVNDNLNNAFSRYERFERYRIRALRSEMMSEAAALDLASFRFGSIHGTHPAGTLRLASGSHPSQTTRLAITAGRSATTSTCSRISGSTANHQLVRVDPNLTNGQLAGGNHQGSDGVDGRNVDADPGDDDDDDSLIDVGIPSNQTDGYRSTRSGDNDRWLSSRELVSVPQTNGNRNRDSLLPPGTYVDLGEMTDAVNALAIVPTTQALQARPSASQLQCAVRKTSNQSADNSRCCNHLHFNDLVQF</sequence>
<dbReference type="AlphaFoldDB" id="A0A8E0S3L9"/>
<dbReference type="EMBL" id="LUCM01003816">
    <property type="protein sequence ID" value="KAA0195264.1"/>
    <property type="molecule type" value="Genomic_DNA"/>
</dbReference>
<keyword evidence="7" id="KW-1185">Reference proteome</keyword>
<evidence type="ECO:0000313" key="7">
    <source>
        <dbReference type="Proteomes" id="UP000728185"/>
    </source>
</evidence>
<reference evidence="6" key="1">
    <citation type="submission" date="2019-05" db="EMBL/GenBank/DDBJ databases">
        <title>Annotation for the trematode Fasciolopsis buski.</title>
        <authorList>
            <person name="Choi Y.-J."/>
        </authorList>
    </citation>
    <scope>NUCLEOTIDE SEQUENCE</scope>
    <source>
        <strain evidence="6">HT</strain>
        <tissue evidence="6">Whole worm</tissue>
    </source>
</reference>
<accession>A0A8E0S3L9</accession>
<feature type="region of interest" description="Disordered" evidence="3">
    <location>
        <begin position="514"/>
        <end position="576"/>
    </location>
</feature>
<dbReference type="GO" id="GO:0015031">
    <property type="term" value="P:protein transport"/>
    <property type="evidence" value="ECO:0007669"/>
    <property type="project" value="UniProtKB-KW"/>
</dbReference>
<evidence type="ECO:0000259" key="4">
    <source>
        <dbReference type="PROSITE" id="PS50179"/>
    </source>
</evidence>
<dbReference type="OrthoDB" id="2018246at2759"/>
<dbReference type="GO" id="GO:0016020">
    <property type="term" value="C:membrane"/>
    <property type="evidence" value="ECO:0007669"/>
    <property type="project" value="TreeGrafter"/>
</dbReference>
<dbReference type="Proteomes" id="UP000728185">
    <property type="component" value="Unassembled WGS sequence"/>
</dbReference>
<dbReference type="Pfam" id="PF03127">
    <property type="entry name" value="GAT"/>
    <property type="match status" value="1"/>
</dbReference>
<evidence type="ECO:0000256" key="3">
    <source>
        <dbReference type="SAM" id="MobiDB-lite"/>
    </source>
</evidence>
<feature type="compositionally biased region" description="Basic and acidic residues" evidence="3">
    <location>
        <begin position="566"/>
        <end position="575"/>
    </location>
</feature>
<evidence type="ECO:0000259" key="5">
    <source>
        <dbReference type="PROSITE" id="PS50909"/>
    </source>
</evidence>
<protein>
    <submittedName>
        <fullName evidence="6">Target of myb1 (Tom1)</fullName>
    </submittedName>
</protein>
<keyword evidence="1" id="KW-0813">Transport</keyword>
<comment type="caution">
    <text evidence="6">The sequence shown here is derived from an EMBL/GenBank/DDBJ whole genome shotgun (WGS) entry which is preliminary data.</text>
</comment>
<feature type="domain" description="GAT" evidence="5">
    <location>
        <begin position="345"/>
        <end position="433"/>
    </location>
</feature>
<dbReference type="GO" id="GO:0030276">
    <property type="term" value="F:clathrin binding"/>
    <property type="evidence" value="ECO:0007669"/>
    <property type="project" value="TreeGrafter"/>
</dbReference>
<dbReference type="Pfam" id="PF00790">
    <property type="entry name" value="VHS"/>
    <property type="match status" value="1"/>
</dbReference>
<dbReference type="GO" id="GO:0005768">
    <property type="term" value="C:endosome"/>
    <property type="evidence" value="ECO:0007669"/>
    <property type="project" value="TreeGrafter"/>
</dbReference>
<feature type="compositionally biased region" description="Polar residues" evidence="3">
    <location>
        <begin position="555"/>
        <end position="565"/>
    </location>
</feature>
<dbReference type="GO" id="GO:0035091">
    <property type="term" value="F:phosphatidylinositol binding"/>
    <property type="evidence" value="ECO:0007669"/>
    <property type="project" value="InterPro"/>
</dbReference>
<dbReference type="SUPFAM" id="SSF89009">
    <property type="entry name" value="GAT-like domain"/>
    <property type="match status" value="1"/>
</dbReference>
<dbReference type="SMART" id="SM00288">
    <property type="entry name" value="VHS"/>
    <property type="match status" value="1"/>
</dbReference>
<dbReference type="GO" id="GO:0043130">
    <property type="term" value="F:ubiquitin binding"/>
    <property type="evidence" value="ECO:0007669"/>
    <property type="project" value="InterPro"/>
</dbReference>
<dbReference type="InterPro" id="IPR038425">
    <property type="entry name" value="GAT_sf"/>
</dbReference>
<dbReference type="InterPro" id="IPR004152">
    <property type="entry name" value="GAT_dom"/>
</dbReference>
<dbReference type="Gene3D" id="1.25.40.90">
    <property type="match status" value="1"/>
</dbReference>
<feature type="domain" description="VHS" evidence="4">
    <location>
        <begin position="21"/>
        <end position="154"/>
    </location>
</feature>
<dbReference type="GO" id="GO:0007165">
    <property type="term" value="P:signal transduction"/>
    <property type="evidence" value="ECO:0007669"/>
    <property type="project" value="TreeGrafter"/>
</dbReference>
<dbReference type="InterPro" id="IPR008942">
    <property type="entry name" value="ENTH_VHS"/>
</dbReference>
<dbReference type="PROSITE" id="PS50909">
    <property type="entry name" value="GAT"/>
    <property type="match status" value="1"/>
</dbReference>
<dbReference type="PANTHER" id="PTHR13856">
    <property type="entry name" value="VHS DOMAIN CONTAINING PROTEIN FAMILY"/>
    <property type="match status" value="1"/>
</dbReference>
<dbReference type="CDD" id="cd03565">
    <property type="entry name" value="VHS_Tom1_like"/>
    <property type="match status" value="1"/>
</dbReference>
<dbReference type="PROSITE" id="PS50179">
    <property type="entry name" value="VHS"/>
    <property type="match status" value="1"/>
</dbReference>
<dbReference type="Gene3D" id="1.20.58.160">
    <property type="match status" value="1"/>
</dbReference>
<evidence type="ECO:0000313" key="6">
    <source>
        <dbReference type="EMBL" id="KAA0195264.1"/>
    </source>
</evidence>
<keyword evidence="2" id="KW-0653">Protein transport</keyword>
<dbReference type="PANTHER" id="PTHR13856:SF137">
    <property type="entry name" value="GH05942P"/>
    <property type="match status" value="1"/>
</dbReference>